<evidence type="ECO:0000256" key="5">
    <source>
        <dbReference type="ARBA" id="ARBA00023136"/>
    </source>
</evidence>
<feature type="transmembrane region" description="Helical" evidence="6">
    <location>
        <begin position="67"/>
        <end position="89"/>
    </location>
</feature>
<feature type="transmembrane region" description="Helical" evidence="6">
    <location>
        <begin position="12"/>
        <end position="32"/>
    </location>
</feature>
<protein>
    <submittedName>
        <fullName evidence="7">ABC transporter permease</fullName>
    </submittedName>
</protein>
<comment type="subcellular location">
    <subcellularLocation>
        <location evidence="1">Cell membrane</location>
        <topology evidence="1">Multi-pass membrane protein</topology>
    </subcellularLocation>
</comment>
<evidence type="ECO:0000313" key="7">
    <source>
        <dbReference type="EMBL" id="PRH88150.1"/>
    </source>
</evidence>
<dbReference type="AlphaFoldDB" id="A0A2S9QFS9"/>
<dbReference type="Proteomes" id="UP000237682">
    <property type="component" value="Unassembled WGS sequence"/>
</dbReference>
<keyword evidence="8" id="KW-1185">Reference proteome</keyword>
<feature type="transmembrane region" description="Helical" evidence="6">
    <location>
        <begin position="39"/>
        <end position="61"/>
    </location>
</feature>
<keyword evidence="4 6" id="KW-1133">Transmembrane helix</keyword>
<keyword evidence="5 6" id="KW-0472">Membrane</keyword>
<feature type="transmembrane region" description="Helical" evidence="6">
    <location>
        <begin position="199"/>
        <end position="218"/>
    </location>
</feature>
<dbReference type="GO" id="GO:0022857">
    <property type="term" value="F:transmembrane transporter activity"/>
    <property type="evidence" value="ECO:0007669"/>
    <property type="project" value="InterPro"/>
</dbReference>
<comment type="caution">
    <text evidence="7">The sequence shown here is derived from an EMBL/GenBank/DDBJ whole genome shotgun (WGS) entry which is preliminary data.</text>
</comment>
<dbReference type="RefSeq" id="WP_105861816.1">
    <property type="nucleotide sequence ID" value="NZ_PUEJ01000003.1"/>
</dbReference>
<dbReference type="EMBL" id="PUEJ01000003">
    <property type="protein sequence ID" value="PRH88150.1"/>
    <property type="molecule type" value="Genomic_DNA"/>
</dbReference>
<dbReference type="PANTHER" id="PTHR43370">
    <property type="entry name" value="SUGAR ABC TRANSPORTER INTEGRAL MEMBRANE PROTEIN-RELATED"/>
    <property type="match status" value="1"/>
</dbReference>
<sequence>MNLVLEQIFQVGFFAATLRIATPLIFATLGELISERSGVLNLGIEGIMLLSAMTGFTAAYFTGSPWLGVLAAIATGALLGALHAVLTVALGLSQHVSGIGITLFASGLAYFFYRLVFGQQASPPTIAAFQPVPIPGLAEIPVLGPILFNQYALVYLALIGVALSAFLIYRTPWGLGLRMVGENPRAADSAGISVTARRFEAVILGGALMGLGGAFLTMAQFNAFTFGVISGRGWICIALVVFGRWDPLRATGAALLFACVDALQLRLQAVGLGHIPYQIFLMLPFLLTIVAMAMMSRNAVAPAALLKPFRKEER</sequence>
<reference evidence="7 8" key="1">
    <citation type="submission" date="2018-02" db="EMBL/GenBank/DDBJ databases">
        <title>Whole genome sequencing of endophytic bacterium.</title>
        <authorList>
            <person name="Eedara R."/>
            <person name="Podile A.R."/>
        </authorList>
    </citation>
    <scope>NUCLEOTIDE SEQUENCE [LARGE SCALE GENOMIC DNA]</scope>
    <source>
        <strain evidence="7 8">RP1T</strain>
    </source>
</reference>
<evidence type="ECO:0000256" key="3">
    <source>
        <dbReference type="ARBA" id="ARBA00022692"/>
    </source>
</evidence>
<accession>A0A2S9QFS9</accession>
<dbReference type="InterPro" id="IPR001851">
    <property type="entry name" value="ABC_transp_permease"/>
</dbReference>
<keyword evidence="3 6" id="KW-0812">Transmembrane</keyword>
<gene>
    <name evidence="7" type="ORF">C5L14_09720</name>
</gene>
<proteinExistence type="predicted"/>
<dbReference type="PANTHER" id="PTHR43370:SF2">
    <property type="entry name" value="ABC TRANSPORTER PERMEASE PROTEIN"/>
    <property type="match status" value="1"/>
</dbReference>
<dbReference type="GO" id="GO:0005886">
    <property type="term" value="C:plasma membrane"/>
    <property type="evidence" value="ECO:0007669"/>
    <property type="project" value="UniProtKB-SubCell"/>
</dbReference>
<dbReference type="OrthoDB" id="9792579at2"/>
<feature type="transmembrane region" description="Helical" evidence="6">
    <location>
        <begin position="275"/>
        <end position="295"/>
    </location>
</feature>
<dbReference type="Pfam" id="PF02653">
    <property type="entry name" value="BPD_transp_2"/>
    <property type="match status" value="1"/>
</dbReference>
<evidence type="ECO:0000256" key="4">
    <source>
        <dbReference type="ARBA" id="ARBA00022989"/>
    </source>
</evidence>
<evidence type="ECO:0000313" key="8">
    <source>
        <dbReference type="Proteomes" id="UP000237682"/>
    </source>
</evidence>
<dbReference type="CDD" id="cd06580">
    <property type="entry name" value="TM_PBP1_transp_TpRbsC_like"/>
    <property type="match status" value="1"/>
</dbReference>
<organism evidence="7 8">
    <name type="scientific">Labrys okinawensis</name>
    <dbReference type="NCBI Taxonomy" id="346911"/>
    <lineage>
        <taxon>Bacteria</taxon>
        <taxon>Pseudomonadati</taxon>
        <taxon>Pseudomonadota</taxon>
        <taxon>Alphaproteobacteria</taxon>
        <taxon>Hyphomicrobiales</taxon>
        <taxon>Xanthobacteraceae</taxon>
        <taxon>Labrys</taxon>
    </lineage>
</organism>
<evidence type="ECO:0000256" key="1">
    <source>
        <dbReference type="ARBA" id="ARBA00004651"/>
    </source>
</evidence>
<evidence type="ECO:0000256" key="2">
    <source>
        <dbReference type="ARBA" id="ARBA00022475"/>
    </source>
</evidence>
<name>A0A2S9QFS9_9HYPH</name>
<keyword evidence="2" id="KW-1003">Cell membrane</keyword>
<evidence type="ECO:0000256" key="6">
    <source>
        <dbReference type="SAM" id="Phobius"/>
    </source>
</evidence>
<feature type="transmembrane region" description="Helical" evidence="6">
    <location>
        <begin position="151"/>
        <end position="169"/>
    </location>
</feature>
<feature type="transmembrane region" description="Helical" evidence="6">
    <location>
        <begin position="96"/>
        <end position="113"/>
    </location>
</feature>